<dbReference type="GO" id="GO:0015889">
    <property type="term" value="P:cobalamin transport"/>
    <property type="evidence" value="ECO:0007669"/>
    <property type="project" value="TreeGrafter"/>
</dbReference>
<evidence type="ECO:0000256" key="10">
    <source>
        <dbReference type="PROSITE-ProRule" id="PRU01360"/>
    </source>
</evidence>
<evidence type="ECO:0000259" key="13">
    <source>
        <dbReference type="Pfam" id="PF00593"/>
    </source>
</evidence>
<keyword evidence="6" id="KW-0406">Ion transport</keyword>
<keyword evidence="5 12" id="KW-0732">Signal</keyword>
<dbReference type="Pfam" id="PF07715">
    <property type="entry name" value="Plug"/>
    <property type="match status" value="1"/>
</dbReference>
<evidence type="ECO:0000313" key="15">
    <source>
        <dbReference type="EMBL" id="RZS72317.1"/>
    </source>
</evidence>
<name>A0A4Q7MUJ1_9BACT</name>
<reference evidence="15 16" key="1">
    <citation type="submission" date="2019-02" db="EMBL/GenBank/DDBJ databases">
        <title>Genomic Encyclopedia of Type Strains, Phase IV (KMG-IV): sequencing the most valuable type-strain genomes for metagenomic binning, comparative biology and taxonomic classification.</title>
        <authorList>
            <person name="Goeker M."/>
        </authorList>
    </citation>
    <scope>NUCLEOTIDE SEQUENCE [LARGE SCALE GENOMIC DNA]</scope>
    <source>
        <strain evidence="15 16">DSM 18116</strain>
    </source>
</reference>
<accession>A0A4Q7MUJ1</accession>
<dbReference type="InterPro" id="IPR039426">
    <property type="entry name" value="TonB-dep_rcpt-like"/>
</dbReference>
<dbReference type="Proteomes" id="UP000293874">
    <property type="component" value="Unassembled WGS sequence"/>
</dbReference>
<keyword evidence="9 10" id="KW-0998">Cell outer membrane</keyword>
<keyword evidence="3 10" id="KW-1134">Transmembrane beta strand</keyword>
<evidence type="ECO:0000256" key="9">
    <source>
        <dbReference type="ARBA" id="ARBA00023237"/>
    </source>
</evidence>
<evidence type="ECO:0000256" key="11">
    <source>
        <dbReference type="RuleBase" id="RU003357"/>
    </source>
</evidence>
<dbReference type="GO" id="GO:0009279">
    <property type="term" value="C:cell outer membrane"/>
    <property type="evidence" value="ECO:0007669"/>
    <property type="project" value="UniProtKB-SubCell"/>
</dbReference>
<dbReference type="EMBL" id="SGXA01000002">
    <property type="protein sequence ID" value="RZS72317.1"/>
    <property type="molecule type" value="Genomic_DNA"/>
</dbReference>
<dbReference type="PANTHER" id="PTHR30069">
    <property type="entry name" value="TONB-DEPENDENT OUTER MEMBRANE RECEPTOR"/>
    <property type="match status" value="1"/>
</dbReference>
<dbReference type="Gene3D" id="2.170.130.10">
    <property type="entry name" value="TonB-dependent receptor, plug domain"/>
    <property type="match status" value="1"/>
</dbReference>
<dbReference type="AlphaFoldDB" id="A0A4Q7MUJ1"/>
<evidence type="ECO:0000256" key="1">
    <source>
        <dbReference type="ARBA" id="ARBA00004571"/>
    </source>
</evidence>
<dbReference type="OrthoDB" id="9764669at2"/>
<evidence type="ECO:0000256" key="7">
    <source>
        <dbReference type="ARBA" id="ARBA00023077"/>
    </source>
</evidence>
<protein>
    <submittedName>
        <fullName evidence="15">Vitamin B12 transporter</fullName>
    </submittedName>
</protein>
<keyword evidence="8 10" id="KW-0472">Membrane</keyword>
<feature type="domain" description="TonB-dependent receptor-like beta-barrel" evidence="13">
    <location>
        <begin position="217"/>
        <end position="598"/>
    </location>
</feature>
<gene>
    <name evidence="15" type="ORF">EV199_4236</name>
</gene>
<sequence>MNKKLLSLAALLAAMYANAQDSTSGKQLDEVVVTASKYERKASETGKVITVLDRTVLDRSTGKDLAQLLTEQTGMVVNGATSNPGKDKSIFFRGATSNYTVILINGIPLADPSGTGGAFDLRLIPIDQIERIEILKGAQSTLYGPNAVAGVINIITRKGTKGKPAEVYGSYAMGSYNTIKADAGMGGGNDKLRYNIGFTHFETKGISEALDTAAVKTFDKDGYMQKSVNVNLDGEIIENLRVKPFFRYAAIGGDFDGGSFFDSKTNNYESKLITAGTQVNYKFKKGQVTAQYQFDDVDRISGGFAYRGKAQLAEAFAQYDLHDKVQVLAGFDARIQQLLDTTIENKNPDITILSPYLSVFLKDLNGFYLEAGARLNNHSEFGNHFTYSINPSYLINKNVKVFANLASAFRAPSLNELYGLWGSNPELKPEKSYTWELGTQASLINNVLEARVVYFNRHINDVITWINNRNENLNEQKDQGLEIEPSINITKDLNIKMYYSYVDGKVTTTENGKDSTYYNLVRRPKHAFGATIGYQVTKNLFVSTNVYTYGKRYDLAFGPPPTYAQVMEPLNSYTIWNAYAEYKLLNNRIRIFADVKNITDAQYQEVLGYGTLGTNFIAGVAVRL</sequence>
<dbReference type="SUPFAM" id="SSF56935">
    <property type="entry name" value="Porins"/>
    <property type="match status" value="1"/>
</dbReference>
<dbReference type="InterPro" id="IPR037066">
    <property type="entry name" value="Plug_dom_sf"/>
</dbReference>
<organism evidence="15 16">
    <name type="scientific">Pseudobacter ginsenosidimutans</name>
    <dbReference type="NCBI Taxonomy" id="661488"/>
    <lineage>
        <taxon>Bacteria</taxon>
        <taxon>Pseudomonadati</taxon>
        <taxon>Bacteroidota</taxon>
        <taxon>Chitinophagia</taxon>
        <taxon>Chitinophagales</taxon>
        <taxon>Chitinophagaceae</taxon>
        <taxon>Pseudobacter</taxon>
    </lineage>
</organism>
<feature type="chain" id="PRO_5020890264" evidence="12">
    <location>
        <begin position="20"/>
        <end position="624"/>
    </location>
</feature>
<dbReference type="Pfam" id="PF00593">
    <property type="entry name" value="TonB_dep_Rec_b-barrel"/>
    <property type="match status" value="1"/>
</dbReference>
<evidence type="ECO:0000256" key="12">
    <source>
        <dbReference type="SAM" id="SignalP"/>
    </source>
</evidence>
<dbReference type="Gene3D" id="2.40.170.20">
    <property type="entry name" value="TonB-dependent receptor, beta-barrel domain"/>
    <property type="match status" value="1"/>
</dbReference>
<dbReference type="GO" id="GO:0006811">
    <property type="term" value="P:monoatomic ion transport"/>
    <property type="evidence" value="ECO:0007669"/>
    <property type="project" value="UniProtKB-KW"/>
</dbReference>
<dbReference type="PANTHER" id="PTHR30069:SF53">
    <property type="entry name" value="COLICIN I RECEPTOR-RELATED"/>
    <property type="match status" value="1"/>
</dbReference>
<evidence type="ECO:0000256" key="2">
    <source>
        <dbReference type="ARBA" id="ARBA00022448"/>
    </source>
</evidence>
<evidence type="ECO:0000256" key="3">
    <source>
        <dbReference type="ARBA" id="ARBA00022452"/>
    </source>
</evidence>
<evidence type="ECO:0000256" key="6">
    <source>
        <dbReference type="ARBA" id="ARBA00023065"/>
    </source>
</evidence>
<evidence type="ECO:0000259" key="14">
    <source>
        <dbReference type="Pfam" id="PF07715"/>
    </source>
</evidence>
<keyword evidence="4 10" id="KW-0812">Transmembrane</keyword>
<dbReference type="RefSeq" id="WP_158643770.1">
    <property type="nucleotide sequence ID" value="NZ_CP042431.1"/>
</dbReference>
<evidence type="ECO:0000256" key="5">
    <source>
        <dbReference type="ARBA" id="ARBA00022729"/>
    </source>
</evidence>
<dbReference type="InterPro" id="IPR036942">
    <property type="entry name" value="Beta-barrel_TonB_sf"/>
</dbReference>
<evidence type="ECO:0000256" key="8">
    <source>
        <dbReference type="ARBA" id="ARBA00023136"/>
    </source>
</evidence>
<feature type="domain" description="TonB-dependent receptor plug" evidence="14">
    <location>
        <begin position="43"/>
        <end position="151"/>
    </location>
</feature>
<comment type="subcellular location">
    <subcellularLocation>
        <location evidence="1 10">Cell outer membrane</location>
        <topology evidence="1 10">Multi-pass membrane protein</topology>
    </subcellularLocation>
</comment>
<proteinExistence type="inferred from homology"/>
<dbReference type="InterPro" id="IPR012910">
    <property type="entry name" value="Plug_dom"/>
</dbReference>
<dbReference type="PROSITE" id="PS52016">
    <property type="entry name" value="TONB_DEPENDENT_REC_3"/>
    <property type="match status" value="1"/>
</dbReference>
<evidence type="ECO:0000256" key="4">
    <source>
        <dbReference type="ARBA" id="ARBA00022692"/>
    </source>
</evidence>
<evidence type="ECO:0000313" key="16">
    <source>
        <dbReference type="Proteomes" id="UP000293874"/>
    </source>
</evidence>
<keyword evidence="2 10" id="KW-0813">Transport</keyword>
<feature type="signal peptide" evidence="12">
    <location>
        <begin position="1"/>
        <end position="19"/>
    </location>
</feature>
<comment type="similarity">
    <text evidence="10 11">Belongs to the TonB-dependent receptor family.</text>
</comment>
<dbReference type="InterPro" id="IPR000531">
    <property type="entry name" value="Beta-barrel_TonB"/>
</dbReference>
<keyword evidence="16" id="KW-1185">Reference proteome</keyword>
<comment type="caution">
    <text evidence="15">The sequence shown here is derived from an EMBL/GenBank/DDBJ whole genome shotgun (WGS) entry which is preliminary data.</text>
</comment>
<keyword evidence="7 11" id="KW-0798">TonB box</keyword>